<feature type="site" description="Stabilizes the basic form of H active site to accept a proton" evidence="7">
    <location>
        <position position="93"/>
    </location>
</feature>
<keyword evidence="2 7" id="KW-0820">tRNA-binding</keyword>
<feature type="binding site" evidence="7">
    <location>
        <position position="68"/>
    </location>
    <ligand>
        <name>tRNA</name>
        <dbReference type="ChEBI" id="CHEBI:17843"/>
    </ligand>
</feature>
<dbReference type="Proteomes" id="UP000179157">
    <property type="component" value="Unassembled WGS sequence"/>
</dbReference>
<keyword evidence="3 7" id="KW-0378">Hydrolase</keyword>
<evidence type="ECO:0000256" key="8">
    <source>
        <dbReference type="RuleBase" id="RU000673"/>
    </source>
</evidence>
<dbReference type="EMBL" id="MFGX01000051">
    <property type="protein sequence ID" value="OGF55661.1"/>
    <property type="molecule type" value="Genomic_DNA"/>
</dbReference>
<evidence type="ECO:0000313" key="11">
    <source>
        <dbReference type="Proteomes" id="UP000179157"/>
    </source>
</evidence>
<evidence type="ECO:0000256" key="5">
    <source>
        <dbReference type="ARBA" id="ARBA00038063"/>
    </source>
</evidence>
<gene>
    <name evidence="7" type="primary">pth</name>
    <name evidence="10" type="ORF">A2Z21_01525</name>
</gene>
<comment type="function">
    <text evidence="7">Hydrolyzes ribosome-free peptidyl-tRNAs (with 1 or more amino acids incorporated), which drop off the ribosome during protein synthesis, or as a result of ribosome stalling.</text>
</comment>
<keyword evidence="4 7" id="KW-0694">RNA-binding</keyword>
<dbReference type="GO" id="GO:0000049">
    <property type="term" value="F:tRNA binding"/>
    <property type="evidence" value="ECO:0007669"/>
    <property type="project" value="UniProtKB-UniRule"/>
</dbReference>
<sequence length="188" mass="21193">MPPRIRKVAVGLGNPGSQYQLTRHNLGFLAVDRYLERSRRKPERLECNTAILYRKGEILLAKPTTYMNRSGVAVSQIMEIFSVNPQECLIIYDDYALPFGALRARPRGGPGGHHGMESIITVLGTEEIPRLRLGIAAGLPLEDLTDHVLSEFTREEERVLDEFLTRAAEAIDCFLRRDIQAVMNQFNA</sequence>
<evidence type="ECO:0000256" key="7">
    <source>
        <dbReference type="HAMAP-Rule" id="MF_00083"/>
    </source>
</evidence>
<protein>
    <recommendedName>
        <fullName evidence="6 7">Peptidyl-tRNA hydrolase</fullName>
        <shortName evidence="7">Pth</shortName>
        <ecNumber evidence="1 7">3.1.1.29</ecNumber>
    </recommendedName>
</protein>
<feature type="binding site" evidence="7">
    <location>
        <position position="66"/>
    </location>
    <ligand>
        <name>tRNA</name>
        <dbReference type="ChEBI" id="CHEBI:17843"/>
    </ligand>
</feature>
<dbReference type="InterPro" id="IPR036416">
    <property type="entry name" value="Pept_tRNA_hydro_sf"/>
</dbReference>
<dbReference type="Pfam" id="PF01195">
    <property type="entry name" value="Pept_tRNA_hydro"/>
    <property type="match status" value="1"/>
</dbReference>
<comment type="caution">
    <text evidence="7">Lacks conserved residue(s) required for the propagation of feature annotation.</text>
</comment>
<dbReference type="SUPFAM" id="SSF53178">
    <property type="entry name" value="Peptidyl-tRNA hydrolase-like"/>
    <property type="match status" value="1"/>
</dbReference>
<dbReference type="PANTHER" id="PTHR17224">
    <property type="entry name" value="PEPTIDYL-TRNA HYDROLASE"/>
    <property type="match status" value="1"/>
</dbReference>
<accession>A0A1F5UYA7</accession>
<comment type="subcellular location">
    <subcellularLocation>
        <location evidence="7">Cytoplasm</location>
    </subcellularLocation>
</comment>
<comment type="caution">
    <text evidence="10">The sequence shown here is derived from an EMBL/GenBank/DDBJ whole genome shotgun (WGS) entry which is preliminary data.</text>
</comment>
<keyword evidence="7" id="KW-0963">Cytoplasm</keyword>
<dbReference type="HAMAP" id="MF_00083">
    <property type="entry name" value="Pept_tRNA_hydro_bact"/>
    <property type="match status" value="1"/>
</dbReference>
<reference evidence="10 11" key="1">
    <citation type="journal article" date="2016" name="Nat. Commun.">
        <title>Thousands of microbial genomes shed light on interconnected biogeochemical processes in an aquifer system.</title>
        <authorList>
            <person name="Anantharaman K."/>
            <person name="Brown C.T."/>
            <person name="Hug L.A."/>
            <person name="Sharon I."/>
            <person name="Castelle C.J."/>
            <person name="Probst A.J."/>
            <person name="Thomas B.C."/>
            <person name="Singh A."/>
            <person name="Wilkins M.J."/>
            <person name="Karaoz U."/>
            <person name="Brodie E.L."/>
            <person name="Williams K.H."/>
            <person name="Hubbard S.S."/>
            <person name="Banfield J.F."/>
        </authorList>
    </citation>
    <scope>NUCLEOTIDE SEQUENCE [LARGE SCALE GENOMIC DNA]</scope>
    <source>
        <strain evidence="11">RBG_16_55_9</strain>
    </source>
</reference>
<dbReference type="PANTHER" id="PTHR17224:SF1">
    <property type="entry name" value="PEPTIDYL-TRNA HYDROLASE"/>
    <property type="match status" value="1"/>
</dbReference>
<feature type="site" description="Discriminates between blocked and unblocked aminoacyl-tRNA" evidence="7">
    <location>
        <position position="14"/>
    </location>
</feature>
<dbReference type="CDD" id="cd00462">
    <property type="entry name" value="PTH"/>
    <property type="match status" value="1"/>
</dbReference>
<evidence type="ECO:0000313" key="10">
    <source>
        <dbReference type="EMBL" id="OGF55661.1"/>
    </source>
</evidence>
<dbReference type="Gene3D" id="3.40.50.1470">
    <property type="entry name" value="Peptidyl-tRNA hydrolase"/>
    <property type="match status" value="1"/>
</dbReference>
<dbReference type="AlphaFoldDB" id="A0A1F5UYA7"/>
<evidence type="ECO:0000256" key="9">
    <source>
        <dbReference type="RuleBase" id="RU004320"/>
    </source>
</evidence>
<organism evidence="10 11">
    <name type="scientific">Fraserbacteria sp. (strain RBG_16_55_9)</name>
    <dbReference type="NCBI Taxonomy" id="1817864"/>
    <lineage>
        <taxon>Bacteria</taxon>
        <taxon>Candidatus Fraseribacteriota</taxon>
    </lineage>
</organism>
<dbReference type="GO" id="GO:0004045">
    <property type="term" value="F:peptidyl-tRNA hydrolase activity"/>
    <property type="evidence" value="ECO:0007669"/>
    <property type="project" value="UniProtKB-UniRule"/>
</dbReference>
<evidence type="ECO:0000256" key="2">
    <source>
        <dbReference type="ARBA" id="ARBA00022555"/>
    </source>
</evidence>
<feature type="binding site" evidence="7">
    <location>
        <position position="19"/>
    </location>
    <ligand>
        <name>tRNA</name>
        <dbReference type="ChEBI" id="CHEBI:17843"/>
    </ligand>
</feature>
<dbReference type="InterPro" id="IPR018171">
    <property type="entry name" value="Pept_tRNA_hydro_CS"/>
</dbReference>
<evidence type="ECO:0000256" key="4">
    <source>
        <dbReference type="ARBA" id="ARBA00022884"/>
    </source>
</evidence>
<dbReference type="InterPro" id="IPR001328">
    <property type="entry name" value="Pept_tRNA_hydro"/>
</dbReference>
<dbReference type="PROSITE" id="PS01195">
    <property type="entry name" value="PEPT_TRNA_HYDROL_1"/>
    <property type="match status" value="1"/>
</dbReference>
<dbReference type="GO" id="GO:0072344">
    <property type="term" value="P:rescue of stalled ribosome"/>
    <property type="evidence" value="ECO:0007669"/>
    <property type="project" value="UniProtKB-UniRule"/>
</dbReference>
<evidence type="ECO:0000256" key="1">
    <source>
        <dbReference type="ARBA" id="ARBA00013260"/>
    </source>
</evidence>
<comment type="subunit">
    <text evidence="7">Monomer.</text>
</comment>
<comment type="function">
    <text evidence="7">Catalyzes the release of premature peptidyl moieties from peptidyl-tRNA molecules trapped in stalled 50S ribosomal subunits, and thus maintains levels of free tRNAs and 50S ribosomes.</text>
</comment>
<feature type="active site" description="Proton acceptor" evidence="7">
    <location>
        <position position="24"/>
    </location>
</feature>
<comment type="similarity">
    <text evidence="5 7 9">Belongs to the PTH family.</text>
</comment>
<dbReference type="GO" id="GO:0005737">
    <property type="term" value="C:cytoplasm"/>
    <property type="evidence" value="ECO:0007669"/>
    <property type="project" value="UniProtKB-SubCell"/>
</dbReference>
<dbReference type="NCBIfam" id="TIGR00447">
    <property type="entry name" value="pth"/>
    <property type="match status" value="1"/>
</dbReference>
<evidence type="ECO:0000256" key="6">
    <source>
        <dbReference type="ARBA" id="ARBA00050038"/>
    </source>
</evidence>
<comment type="catalytic activity">
    <reaction evidence="7 8">
        <text>an N-acyl-L-alpha-aminoacyl-tRNA + H2O = an N-acyl-L-amino acid + a tRNA + H(+)</text>
        <dbReference type="Rhea" id="RHEA:54448"/>
        <dbReference type="Rhea" id="RHEA-COMP:10123"/>
        <dbReference type="Rhea" id="RHEA-COMP:13883"/>
        <dbReference type="ChEBI" id="CHEBI:15377"/>
        <dbReference type="ChEBI" id="CHEBI:15378"/>
        <dbReference type="ChEBI" id="CHEBI:59874"/>
        <dbReference type="ChEBI" id="CHEBI:78442"/>
        <dbReference type="ChEBI" id="CHEBI:138191"/>
        <dbReference type="EC" id="3.1.1.29"/>
    </reaction>
</comment>
<proteinExistence type="inferred from homology"/>
<dbReference type="EC" id="3.1.1.29" evidence="1 7"/>
<dbReference type="STRING" id="1817864.A2Z21_01525"/>
<dbReference type="GO" id="GO:0006515">
    <property type="term" value="P:protein quality control for misfolded or incompletely synthesized proteins"/>
    <property type="evidence" value="ECO:0007669"/>
    <property type="project" value="UniProtKB-UniRule"/>
</dbReference>
<evidence type="ECO:0000256" key="3">
    <source>
        <dbReference type="ARBA" id="ARBA00022801"/>
    </source>
</evidence>
<name>A0A1F5UYA7_FRAXR</name>